<dbReference type="Pfam" id="PF17042">
    <property type="entry name" value="NBD_C"/>
    <property type="match status" value="1"/>
</dbReference>
<dbReference type="AlphaFoldDB" id="A0A7C9GPE8"/>
<dbReference type="GO" id="GO:0016301">
    <property type="term" value="F:kinase activity"/>
    <property type="evidence" value="ECO:0007669"/>
    <property type="project" value="UniProtKB-KW"/>
</dbReference>
<dbReference type="Gene3D" id="3.40.50.10840">
    <property type="entry name" value="Putative sugar-binding, N-terminal domain"/>
    <property type="match status" value="1"/>
</dbReference>
<protein>
    <submittedName>
        <fullName evidence="9">Four-carbon acid sugar kinase family protein</fullName>
    </submittedName>
</protein>
<dbReference type="Proteomes" id="UP000481327">
    <property type="component" value="Unassembled WGS sequence"/>
</dbReference>
<evidence type="ECO:0000256" key="4">
    <source>
        <dbReference type="ARBA" id="ARBA00022777"/>
    </source>
</evidence>
<evidence type="ECO:0000259" key="7">
    <source>
        <dbReference type="Pfam" id="PF07005"/>
    </source>
</evidence>
<dbReference type="EMBL" id="WIOL01000003">
    <property type="protein sequence ID" value="MQT17497.1"/>
    <property type="molecule type" value="Genomic_DNA"/>
</dbReference>
<feature type="domain" description="Four-carbon acid sugar kinase nucleotide binding" evidence="8">
    <location>
        <begin position="259"/>
        <end position="416"/>
    </location>
</feature>
<feature type="domain" description="Four-carbon acid sugar kinase N-terminal" evidence="7">
    <location>
        <begin position="6"/>
        <end position="233"/>
    </location>
</feature>
<keyword evidence="2" id="KW-0808">Transferase</keyword>
<dbReference type="InterPro" id="IPR037051">
    <property type="entry name" value="4-carb_acid_sugar_kinase_N_sf"/>
</dbReference>
<dbReference type="InterPro" id="IPR031475">
    <property type="entry name" value="NBD_C"/>
</dbReference>
<accession>A0A7C9GPE8</accession>
<keyword evidence="10" id="KW-1185">Reference proteome</keyword>
<dbReference type="InterPro" id="IPR042213">
    <property type="entry name" value="NBD_C_sf"/>
</dbReference>
<dbReference type="InterPro" id="IPR010737">
    <property type="entry name" value="4-carb_acid_sugar_kinase_N"/>
</dbReference>
<evidence type="ECO:0000256" key="5">
    <source>
        <dbReference type="ARBA" id="ARBA00022840"/>
    </source>
</evidence>
<dbReference type="SUPFAM" id="SSF142764">
    <property type="entry name" value="YgbK-like"/>
    <property type="match status" value="1"/>
</dbReference>
<dbReference type="GO" id="GO:0005524">
    <property type="term" value="F:ATP binding"/>
    <property type="evidence" value="ECO:0007669"/>
    <property type="project" value="UniProtKB-KW"/>
</dbReference>
<organism evidence="9 10">
    <name type="scientific">Sandarakinorhabdus fusca</name>
    <dbReference type="NCBI Taxonomy" id="1439888"/>
    <lineage>
        <taxon>Bacteria</taxon>
        <taxon>Pseudomonadati</taxon>
        <taxon>Pseudomonadota</taxon>
        <taxon>Alphaproteobacteria</taxon>
        <taxon>Sphingomonadales</taxon>
        <taxon>Sphingosinicellaceae</taxon>
        <taxon>Sandarakinorhabdus</taxon>
    </lineage>
</organism>
<dbReference type="RefSeq" id="WP_152577955.1">
    <property type="nucleotide sequence ID" value="NZ_JAATJI010000002.1"/>
</dbReference>
<comment type="caution">
    <text evidence="9">The sequence shown here is derived from an EMBL/GenBank/DDBJ whole genome shotgun (WGS) entry which is preliminary data.</text>
</comment>
<reference evidence="9 10" key="1">
    <citation type="submission" date="2019-09" db="EMBL/GenBank/DDBJ databases">
        <title>Polymorphobacter sp. isolated from a lake in China.</title>
        <authorList>
            <person name="Liu Z."/>
        </authorList>
    </citation>
    <scope>NUCLEOTIDE SEQUENCE [LARGE SCALE GENOMIC DNA]</scope>
    <source>
        <strain evidence="9 10">D40P</strain>
    </source>
</reference>
<keyword evidence="4 9" id="KW-0418">Kinase</keyword>
<evidence type="ECO:0000256" key="3">
    <source>
        <dbReference type="ARBA" id="ARBA00022741"/>
    </source>
</evidence>
<evidence type="ECO:0000256" key="6">
    <source>
        <dbReference type="ARBA" id="ARBA00023277"/>
    </source>
</evidence>
<evidence type="ECO:0000313" key="10">
    <source>
        <dbReference type="Proteomes" id="UP000481327"/>
    </source>
</evidence>
<keyword evidence="5" id="KW-0067">ATP-binding</keyword>
<proteinExistence type="inferred from homology"/>
<comment type="similarity">
    <text evidence="1">Belongs to the four-carbon acid sugar kinase family.</text>
</comment>
<evidence type="ECO:0000256" key="1">
    <source>
        <dbReference type="ARBA" id="ARBA00005715"/>
    </source>
</evidence>
<keyword evidence="6" id="KW-0119">Carbohydrate metabolism</keyword>
<dbReference type="Pfam" id="PF07005">
    <property type="entry name" value="SBD_N"/>
    <property type="match status" value="1"/>
</dbReference>
<dbReference type="Gene3D" id="3.40.980.20">
    <property type="entry name" value="Four-carbon acid sugar kinase, nucleotide binding domain"/>
    <property type="match status" value="1"/>
</dbReference>
<evidence type="ECO:0000259" key="8">
    <source>
        <dbReference type="Pfam" id="PF17042"/>
    </source>
</evidence>
<gene>
    <name evidence="9" type="ORF">F3168_09510</name>
</gene>
<keyword evidence="3" id="KW-0547">Nucleotide-binding</keyword>
<sequence length="423" mass="43439">MSLLYAFYGDDFTGSTDVLEQLAEGGVPAVLFLRVPDAALRARFADARAIGIAGDSRSRSPEWMDTHLPPVYAALGQSPIVHYKTCSTFDSAPRVGSIGRALDIGLRSFAGRAAIIVGAPHLRRYVAFGTLFAAAGADVYRIDRHPTMARHPVTPMHEADLVRHLAAQTGARIGMVSLEDLHGDQALAAFARGDAAAMLFDGVTMADLTKTGGVLRQAGVRLAVGSSGVTRALVLAWQAEGVVGAPVAIAAAGPVDRLLVVSGSCSPATARQIARAPQDGFATVATDVPALLAGSSTEETRLADAALAALAEGSGAVIHSAEGPLENAIQAAGERLGEALGRIAGDVVRRAGLKRLVFAGGDTSSHGVAQLGIDALTWAAPIERGAPLVRAHAADAAIDGLDLVLKGGQMGGDDFFAVVRRGG</sequence>
<name>A0A7C9GPE8_9SPHN</name>
<evidence type="ECO:0000256" key="2">
    <source>
        <dbReference type="ARBA" id="ARBA00022679"/>
    </source>
</evidence>
<evidence type="ECO:0000313" key="9">
    <source>
        <dbReference type="EMBL" id="MQT17497.1"/>
    </source>
</evidence>